<dbReference type="PIRSF" id="PIRSF004848">
    <property type="entry name" value="YBL036c_PLPDEIII"/>
    <property type="match status" value="1"/>
</dbReference>
<dbReference type="Gene3D" id="3.20.20.10">
    <property type="entry name" value="Alanine racemase"/>
    <property type="match status" value="1"/>
</dbReference>
<feature type="domain" description="Alanine racemase N-terminal" evidence="4">
    <location>
        <begin position="10"/>
        <end position="247"/>
    </location>
</feature>
<comment type="caution">
    <text evidence="5">The sequence shown here is derived from an EMBL/GenBank/DDBJ whole genome shotgun (WGS) entry which is preliminary data.</text>
</comment>
<evidence type="ECO:0000313" key="6">
    <source>
        <dbReference type="Proteomes" id="UP001597277"/>
    </source>
</evidence>
<accession>A0ABW4L5I8</accession>
<organism evidence="5 6">
    <name type="scientific">Georgenia deserti</name>
    <dbReference type="NCBI Taxonomy" id="2093781"/>
    <lineage>
        <taxon>Bacteria</taxon>
        <taxon>Bacillati</taxon>
        <taxon>Actinomycetota</taxon>
        <taxon>Actinomycetes</taxon>
        <taxon>Micrococcales</taxon>
        <taxon>Bogoriellaceae</taxon>
        <taxon>Georgenia</taxon>
    </lineage>
</organism>
<dbReference type="Pfam" id="PF01168">
    <property type="entry name" value="Ala_racemase_N"/>
    <property type="match status" value="1"/>
</dbReference>
<reference evidence="6" key="1">
    <citation type="journal article" date="2019" name="Int. J. Syst. Evol. Microbiol.">
        <title>The Global Catalogue of Microorganisms (GCM) 10K type strain sequencing project: providing services to taxonomists for standard genome sequencing and annotation.</title>
        <authorList>
            <consortium name="The Broad Institute Genomics Platform"/>
            <consortium name="The Broad Institute Genome Sequencing Center for Infectious Disease"/>
            <person name="Wu L."/>
            <person name="Ma J."/>
        </authorList>
    </citation>
    <scope>NUCLEOTIDE SEQUENCE [LARGE SCALE GENOMIC DNA]</scope>
    <source>
        <strain evidence="6">JCM 17130</strain>
    </source>
</reference>
<dbReference type="CDD" id="cd00635">
    <property type="entry name" value="PLPDE_III_YBL036c_like"/>
    <property type="match status" value="1"/>
</dbReference>
<dbReference type="PANTHER" id="PTHR10146:SF14">
    <property type="entry name" value="PYRIDOXAL PHOSPHATE HOMEOSTASIS PROTEIN"/>
    <property type="match status" value="1"/>
</dbReference>
<protein>
    <recommendedName>
        <fullName evidence="2">Pyridoxal phosphate homeostasis protein</fullName>
        <shortName evidence="2">PLP homeostasis protein</shortName>
    </recommendedName>
</protein>
<dbReference type="InterPro" id="IPR011078">
    <property type="entry name" value="PyrdxlP_homeostasis"/>
</dbReference>
<dbReference type="PANTHER" id="PTHR10146">
    <property type="entry name" value="PROLINE SYNTHETASE CO-TRANSCRIBED BACTERIAL HOMOLOG PROTEIN"/>
    <property type="match status" value="1"/>
</dbReference>
<comment type="similarity">
    <text evidence="2 3">Belongs to the pyridoxal phosphate-binding protein YggS/PROSC family.</text>
</comment>
<comment type="function">
    <text evidence="2">Pyridoxal 5'-phosphate (PLP)-binding protein, which is involved in PLP homeostasis.</text>
</comment>
<dbReference type="InterPro" id="IPR029066">
    <property type="entry name" value="PLP-binding_barrel"/>
</dbReference>
<dbReference type="InterPro" id="IPR001608">
    <property type="entry name" value="Ala_racemase_N"/>
</dbReference>
<sequence>MVGEHIDTGQLAANLASARQRVADAARAAGRDPGEVRLLLAVKTQSADVVRAVVEAGADLLGHNRAQELAATGPALAEPGTPPHEMHFIGHLQTNKINQVLRWAGCVQTVDSLRLADKLDAAVSRRAADGAPPEPLDVMVQVNTSGEATKAGVAPERAVELASAVGRLKHLRLRGLMTIGAHTPEEAVVRASYDDLAALRAEILASGAPGTDGAGELSMGMSADLETAVAAGATMVRLGTAVFGPRPAP</sequence>
<dbReference type="NCBIfam" id="TIGR00044">
    <property type="entry name" value="YggS family pyridoxal phosphate-dependent enzyme"/>
    <property type="match status" value="1"/>
</dbReference>
<dbReference type="SUPFAM" id="SSF51419">
    <property type="entry name" value="PLP-binding barrel"/>
    <property type="match status" value="1"/>
</dbReference>
<dbReference type="EMBL" id="JBHUEE010000005">
    <property type="protein sequence ID" value="MFD1718192.1"/>
    <property type="molecule type" value="Genomic_DNA"/>
</dbReference>
<evidence type="ECO:0000313" key="5">
    <source>
        <dbReference type="EMBL" id="MFD1718192.1"/>
    </source>
</evidence>
<name>A0ABW4L5I8_9MICO</name>
<feature type="modified residue" description="N6-(pyridoxal phosphate)lysine" evidence="2">
    <location>
        <position position="43"/>
    </location>
</feature>
<evidence type="ECO:0000256" key="1">
    <source>
        <dbReference type="ARBA" id="ARBA00022898"/>
    </source>
</evidence>
<keyword evidence="6" id="KW-1185">Reference proteome</keyword>
<proteinExistence type="inferred from homology"/>
<gene>
    <name evidence="5" type="ORF">ACFSE6_10115</name>
</gene>
<evidence type="ECO:0000256" key="3">
    <source>
        <dbReference type="RuleBase" id="RU004514"/>
    </source>
</evidence>
<dbReference type="HAMAP" id="MF_02087">
    <property type="entry name" value="PLP_homeostasis"/>
    <property type="match status" value="1"/>
</dbReference>
<dbReference type="RefSeq" id="WP_388005999.1">
    <property type="nucleotide sequence ID" value="NZ_JBHUEE010000005.1"/>
</dbReference>
<keyword evidence="1 2" id="KW-0663">Pyridoxal phosphate</keyword>
<evidence type="ECO:0000259" key="4">
    <source>
        <dbReference type="Pfam" id="PF01168"/>
    </source>
</evidence>
<evidence type="ECO:0000256" key="2">
    <source>
        <dbReference type="HAMAP-Rule" id="MF_02087"/>
    </source>
</evidence>
<dbReference type="Proteomes" id="UP001597277">
    <property type="component" value="Unassembled WGS sequence"/>
</dbReference>